<sequence length="90" mass="10712">MLKRTIHFLLLSCSETTLLIELQNADELSLIQRLRLKGHLSICKWCRAYERKFIFMDTLLRNNLNKGHNQVIHENDIQEFKSKIKSKIKT</sequence>
<evidence type="ECO:0000313" key="1">
    <source>
        <dbReference type="EMBL" id="MEN5378564.1"/>
    </source>
</evidence>
<dbReference type="RefSeq" id="WP_031288290.1">
    <property type="nucleotide sequence ID" value="NZ_JBDJLH010000002.1"/>
</dbReference>
<evidence type="ECO:0008006" key="3">
    <source>
        <dbReference type="Google" id="ProtNLM"/>
    </source>
</evidence>
<comment type="caution">
    <text evidence="1">The sequence shown here is derived from an EMBL/GenBank/DDBJ whole genome shotgun (WGS) entry which is preliminary data.</text>
</comment>
<keyword evidence="2" id="KW-1185">Reference proteome</keyword>
<evidence type="ECO:0000313" key="2">
    <source>
        <dbReference type="Proteomes" id="UP001409291"/>
    </source>
</evidence>
<proteinExistence type="predicted"/>
<name>A0ABV0BYL1_9SPHI</name>
<reference evidence="1 2" key="1">
    <citation type="submission" date="2024-04" db="EMBL/GenBank/DDBJ databases">
        <title>WGS of bacteria from Torrens River.</title>
        <authorList>
            <person name="Wyrsch E.R."/>
            <person name="Drigo B."/>
        </authorList>
    </citation>
    <scope>NUCLEOTIDE SEQUENCE [LARGE SCALE GENOMIC DNA]</scope>
    <source>
        <strain evidence="1 2">TWI391</strain>
    </source>
</reference>
<dbReference type="EMBL" id="JBDJNQ010000007">
    <property type="protein sequence ID" value="MEN5378564.1"/>
    <property type="molecule type" value="Genomic_DNA"/>
</dbReference>
<protein>
    <recommendedName>
        <fullName evidence="3">Zinc-finger domain-containing protein</fullName>
    </recommendedName>
</protein>
<gene>
    <name evidence="1" type="ORF">ABE541_14980</name>
</gene>
<dbReference type="Proteomes" id="UP001409291">
    <property type="component" value="Unassembled WGS sequence"/>
</dbReference>
<accession>A0ABV0BYL1</accession>
<organism evidence="1 2">
    <name type="scientific">Sphingobacterium kitahiroshimense</name>
    <dbReference type="NCBI Taxonomy" id="470446"/>
    <lineage>
        <taxon>Bacteria</taxon>
        <taxon>Pseudomonadati</taxon>
        <taxon>Bacteroidota</taxon>
        <taxon>Sphingobacteriia</taxon>
        <taxon>Sphingobacteriales</taxon>
        <taxon>Sphingobacteriaceae</taxon>
        <taxon>Sphingobacterium</taxon>
    </lineage>
</organism>